<dbReference type="AlphaFoldDB" id="A0AAU9T7D3"/>
<dbReference type="PANTHER" id="PTHR48051">
    <property type="match status" value="1"/>
</dbReference>
<protein>
    <recommendedName>
        <fullName evidence="3">Disease resistance R13L4/SHOC-2-like LRR domain-containing protein</fullName>
    </recommendedName>
</protein>
<proteinExistence type="predicted"/>
<dbReference type="SMART" id="SM00364">
    <property type="entry name" value="LRR_BAC"/>
    <property type="match status" value="6"/>
</dbReference>
<feature type="domain" description="Disease resistance R13L4/SHOC-2-like LRR" evidence="3">
    <location>
        <begin position="12"/>
        <end position="112"/>
    </location>
</feature>
<dbReference type="SMART" id="SM00369">
    <property type="entry name" value="LRR_TYP"/>
    <property type="match status" value="6"/>
</dbReference>
<evidence type="ECO:0000313" key="5">
    <source>
        <dbReference type="Proteomes" id="UP000836841"/>
    </source>
</evidence>
<accession>A0AAU9T7D3</accession>
<dbReference type="InterPro" id="IPR003591">
    <property type="entry name" value="Leu-rich_rpt_typical-subtyp"/>
</dbReference>
<organism evidence="4 5">
    <name type="scientific">Thlaspi arvense</name>
    <name type="common">Field penny-cress</name>
    <dbReference type="NCBI Taxonomy" id="13288"/>
    <lineage>
        <taxon>Eukaryota</taxon>
        <taxon>Viridiplantae</taxon>
        <taxon>Streptophyta</taxon>
        <taxon>Embryophyta</taxon>
        <taxon>Tracheophyta</taxon>
        <taxon>Spermatophyta</taxon>
        <taxon>Magnoliopsida</taxon>
        <taxon>eudicotyledons</taxon>
        <taxon>Gunneridae</taxon>
        <taxon>Pentapetalae</taxon>
        <taxon>rosids</taxon>
        <taxon>malvids</taxon>
        <taxon>Brassicales</taxon>
        <taxon>Brassicaceae</taxon>
        <taxon>Thlaspideae</taxon>
        <taxon>Thlaspi</taxon>
    </lineage>
</organism>
<evidence type="ECO:0000313" key="4">
    <source>
        <dbReference type="EMBL" id="CAH2077917.1"/>
    </source>
</evidence>
<dbReference type="Gene3D" id="3.80.10.10">
    <property type="entry name" value="Ribonuclease Inhibitor"/>
    <property type="match status" value="1"/>
</dbReference>
<reference evidence="4 5" key="1">
    <citation type="submission" date="2022-03" db="EMBL/GenBank/DDBJ databases">
        <authorList>
            <person name="Nunn A."/>
            <person name="Chopra R."/>
            <person name="Nunn A."/>
            <person name="Contreras Garrido A."/>
        </authorList>
    </citation>
    <scope>NUCLEOTIDE SEQUENCE [LARGE SCALE GENOMIC DNA]</scope>
</reference>
<dbReference type="Pfam" id="PF13855">
    <property type="entry name" value="LRR_8"/>
    <property type="match status" value="1"/>
</dbReference>
<dbReference type="InterPro" id="IPR055414">
    <property type="entry name" value="LRR_R13L4/SHOC2-like"/>
</dbReference>
<gene>
    <name evidence="4" type="ORF">TAV2_LOCUS22551</name>
</gene>
<keyword evidence="1" id="KW-0433">Leucine-rich repeat</keyword>
<dbReference type="EMBL" id="OU466863">
    <property type="protein sequence ID" value="CAH2077917.1"/>
    <property type="molecule type" value="Genomic_DNA"/>
</dbReference>
<dbReference type="InterPro" id="IPR050216">
    <property type="entry name" value="LRR_domain-containing"/>
</dbReference>
<dbReference type="InterPro" id="IPR001611">
    <property type="entry name" value="Leu-rich_rpt"/>
</dbReference>
<name>A0AAU9T7D3_THLAR</name>
<dbReference type="SUPFAM" id="SSF52058">
    <property type="entry name" value="L domain-like"/>
    <property type="match status" value="1"/>
</dbReference>
<evidence type="ECO:0000256" key="2">
    <source>
        <dbReference type="ARBA" id="ARBA00022737"/>
    </source>
</evidence>
<keyword evidence="5" id="KW-1185">Reference proteome</keyword>
<evidence type="ECO:0000256" key="1">
    <source>
        <dbReference type="ARBA" id="ARBA00022614"/>
    </source>
</evidence>
<dbReference type="PANTHER" id="PTHR48051:SF1">
    <property type="entry name" value="RAS SUPPRESSOR PROTEIN 1"/>
    <property type="match status" value="1"/>
</dbReference>
<dbReference type="PROSITE" id="PS51450">
    <property type="entry name" value="LRR"/>
    <property type="match status" value="1"/>
</dbReference>
<dbReference type="InterPro" id="IPR032675">
    <property type="entry name" value="LRR_dom_sf"/>
</dbReference>
<dbReference type="Proteomes" id="UP000836841">
    <property type="component" value="Chromosome 7"/>
</dbReference>
<keyword evidence="2" id="KW-0677">Repeat</keyword>
<dbReference type="Pfam" id="PF23598">
    <property type="entry name" value="LRR_14"/>
    <property type="match status" value="1"/>
</dbReference>
<dbReference type="GO" id="GO:0005737">
    <property type="term" value="C:cytoplasm"/>
    <property type="evidence" value="ECO:0007669"/>
    <property type="project" value="TreeGrafter"/>
</dbReference>
<sequence>MQQIPESLVARMLNVWALDLHSNQLKTLPNSIGCLTKLKFLNVSGNYLQFLPKTIEDCRSLEELNANFNELTRLPDTIGFELTNLTKLSVNSNKLVMLPSSLSHMTSLRVLDARLNRLGSLPEDLENLVNLQVLNISQNFQHLTTLPYSIGLLISLVELDVSYNGITVLPDSLGCLRRIQKLSLEGNPLVSPPFEVVEQGLEAVKRYMSEKMTESYKKTPMKKKLWGIGKMVKYKTFHGLSSSPGRRTGGDHRGDEREGFINVNDYRQIDGIASPRHVSLFNPRRLLSPLSAYFSPPRY</sequence>
<evidence type="ECO:0000259" key="3">
    <source>
        <dbReference type="Pfam" id="PF23598"/>
    </source>
</evidence>